<dbReference type="PRINTS" id="PR00625">
    <property type="entry name" value="JDOMAIN"/>
</dbReference>
<name>F3PRX0_9BACE</name>
<dbReference type="GeneID" id="86049143"/>
<dbReference type="InterPro" id="IPR050817">
    <property type="entry name" value="DjlA_DnaK_co-chaperone"/>
</dbReference>
<dbReference type="RefSeq" id="WP_009124699.1">
    <property type="nucleotide sequence ID" value="NZ_GL882623.1"/>
</dbReference>
<accession>F3PRX0</accession>
<dbReference type="Proteomes" id="UP000003416">
    <property type="component" value="Unassembled WGS sequence"/>
</dbReference>
<keyword evidence="1" id="KW-0812">Transmembrane</keyword>
<proteinExistence type="predicted"/>
<dbReference type="Gene3D" id="1.10.3680.10">
    <property type="entry name" value="TerB-like"/>
    <property type="match status" value="1"/>
</dbReference>
<dbReference type="eggNOG" id="COG1076">
    <property type="taxonomic scope" value="Bacteria"/>
</dbReference>
<feature type="domain" description="J" evidence="2">
    <location>
        <begin position="196"/>
        <end position="260"/>
    </location>
</feature>
<dbReference type="EMBL" id="AFBN01000025">
    <property type="protein sequence ID" value="EGF58171.1"/>
    <property type="molecule type" value="Genomic_DNA"/>
</dbReference>
<dbReference type="InterPro" id="IPR007791">
    <property type="entry name" value="DjlA_N"/>
</dbReference>
<dbReference type="InterPro" id="IPR001623">
    <property type="entry name" value="DnaJ_domain"/>
</dbReference>
<dbReference type="AlphaFoldDB" id="F3PRX0"/>
<dbReference type="SUPFAM" id="SSF46565">
    <property type="entry name" value="Chaperone J-domain"/>
    <property type="match status" value="1"/>
</dbReference>
<dbReference type="Gene3D" id="1.10.287.110">
    <property type="entry name" value="DnaJ domain"/>
    <property type="match status" value="1"/>
</dbReference>
<protein>
    <submittedName>
        <fullName evidence="3">DnaJ domain protein</fullName>
    </submittedName>
</protein>
<dbReference type="InterPro" id="IPR029024">
    <property type="entry name" value="TerB-like"/>
</dbReference>
<dbReference type="Pfam" id="PF05099">
    <property type="entry name" value="TerB"/>
    <property type="match status" value="1"/>
</dbReference>
<keyword evidence="4" id="KW-1185">Reference proteome</keyword>
<dbReference type="CDD" id="cd07316">
    <property type="entry name" value="terB_like_DjlA"/>
    <property type="match status" value="1"/>
</dbReference>
<dbReference type="PROSITE" id="PS50076">
    <property type="entry name" value="DNAJ_2"/>
    <property type="match status" value="1"/>
</dbReference>
<organism evidence="3 4">
    <name type="scientific">Bacteroides fluxus YIT 12057</name>
    <dbReference type="NCBI Taxonomy" id="763034"/>
    <lineage>
        <taxon>Bacteria</taxon>
        <taxon>Pseudomonadati</taxon>
        <taxon>Bacteroidota</taxon>
        <taxon>Bacteroidia</taxon>
        <taxon>Bacteroidales</taxon>
        <taxon>Bacteroidaceae</taxon>
        <taxon>Bacteroides</taxon>
    </lineage>
</organism>
<sequence>MGAAKWIGGIIGFMTGGPLGALAGYALGSLFDTDENTTYKRYTDGQQAESYSYAGQRNSFLFSMLVMASYIIKADGRIMHSEMEFVRRFLRTTFGEEAVREGEQILLNLFEQSKQMDKQNPFAFKNTIRDCGMQIAANLTYEERLQLLVFLVEISKSDGNVCQEEIEALKEVATYMGLSTAEVESMLNLGGSSLEEAYKVLEIEPTATNEEVRAAYRRLALKHHPDRVATLGEDIKKAAEEKFQNINNAKERIYKARGMK</sequence>
<dbReference type="Pfam" id="PF00226">
    <property type="entry name" value="DnaJ"/>
    <property type="match status" value="1"/>
</dbReference>
<feature type="transmembrane region" description="Helical" evidence="1">
    <location>
        <begin position="7"/>
        <end position="31"/>
    </location>
</feature>
<dbReference type="PANTHER" id="PTHR24074">
    <property type="entry name" value="CO-CHAPERONE PROTEIN DJLA"/>
    <property type="match status" value="1"/>
</dbReference>
<dbReference type="SUPFAM" id="SSF158682">
    <property type="entry name" value="TerB-like"/>
    <property type="match status" value="1"/>
</dbReference>
<dbReference type="SMART" id="SM00271">
    <property type="entry name" value="DnaJ"/>
    <property type="match status" value="1"/>
</dbReference>
<dbReference type="CDD" id="cd06257">
    <property type="entry name" value="DnaJ"/>
    <property type="match status" value="1"/>
</dbReference>
<evidence type="ECO:0000313" key="4">
    <source>
        <dbReference type="Proteomes" id="UP000003416"/>
    </source>
</evidence>
<keyword evidence="1" id="KW-0472">Membrane</keyword>
<evidence type="ECO:0000256" key="1">
    <source>
        <dbReference type="SAM" id="Phobius"/>
    </source>
</evidence>
<comment type="caution">
    <text evidence="3">The sequence shown here is derived from an EMBL/GenBank/DDBJ whole genome shotgun (WGS) entry which is preliminary data.</text>
</comment>
<evidence type="ECO:0000313" key="3">
    <source>
        <dbReference type="EMBL" id="EGF58171.1"/>
    </source>
</evidence>
<keyword evidence="1" id="KW-1133">Transmembrane helix</keyword>
<dbReference type="STRING" id="763034.HMPREF9446_01472"/>
<evidence type="ECO:0000259" key="2">
    <source>
        <dbReference type="PROSITE" id="PS50076"/>
    </source>
</evidence>
<reference evidence="3 4" key="1">
    <citation type="submission" date="2011-02" db="EMBL/GenBank/DDBJ databases">
        <authorList>
            <person name="Weinstock G."/>
            <person name="Sodergren E."/>
            <person name="Clifton S."/>
            <person name="Fulton L."/>
            <person name="Fulton B."/>
            <person name="Courtney L."/>
            <person name="Fronick C."/>
            <person name="Harrison M."/>
            <person name="Strong C."/>
            <person name="Farmer C."/>
            <person name="Delahaunty K."/>
            <person name="Markovic C."/>
            <person name="Hall O."/>
            <person name="Minx P."/>
            <person name="Tomlinson C."/>
            <person name="Mitreva M."/>
            <person name="Hou S."/>
            <person name="Chen J."/>
            <person name="Wollam A."/>
            <person name="Pepin K.H."/>
            <person name="Johnson M."/>
            <person name="Bhonagiri V."/>
            <person name="Zhang X."/>
            <person name="Suruliraj S."/>
            <person name="Warren W."/>
            <person name="Chinwalla A."/>
            <person name="Mardis E.R."/>
            <person name="Wilson R.K."/>
        </authorList>
    </citation>
    <scope>NUCLEOTIDE SEQUENCE [LARGE SCALE GENOMIC DNA]</scope>
    <source>
        <strain evidence="3 4">YIT 12057</strain>
    </source>
</reference>
<dbReference type="InterPro" id="IPR036869">
    <property type="entry name" value="J_dom_sf"/>
</dbReference>
<dbReference type="HOGENOM" id="CLU_066221_2_0_10"/>
<gene>
    <name evidence="3" type="ORF">HMPREF9446_01472</name>
</gene>